<dbReference type="PROSITE" id="PS50088">
    <property type="entry name" value="ANK_REPEAT"/>
    <property type="match status" value="3"/>
</dbReference>
<dbReference type="SUPFAM" id="SSF48403">
    <property type="entry name" value="Ankyrin repeat"/>
    <property type="match status" value="1"/>
</dbReference>
<evidence type="ECO:0000256" key="6">
    <source>
        <dbReference type="ARBA" id="ARBA00022840"/>
    </source>
</evidence>
<dbReference type="InterPro" id="IPR050660">
    <property type="entry name" value="NEK_Ser/Thr_kinase"/>
</dbReference>
<feature type="repeat" description="ANK" evidence="7">
    <location>
        <begin position="593"/>
        <end position="625"/>
    </location>
</feature>
<feature type="repeat" description="ANK" evidence="7">
    <location>
        <begin position="626"/>
        <end position="658"/>
    </location>
</feature>
<evidence type="ECO:0000256" key="7">
    <source>
        <dbReference type="PROSITE-ProRule" id="PRU00023"/>
    </source>
</evidence>
<dbReference type="GO" id="GO:0005634">
    <property type="term" value="C:nucleus"/>
    <property type="evidence" value="ECO:0007669"/>
    <property type="project" value="TreeGrafter"/>
</dbReference>
<protein>
    <recommendedName>
        <fullName evidence="2">non-specific serine/threonine protein kinase</fullName>
        <ecNumber evidence="2">2.7.11.1</ecNumber>
    </recommendedName>
</protein>
<dbReference type="AlphaFoldDB" id="A0AAV9NV11"/>
<evidence type="ECO:0000256" key="2">
    <source>
        <dbReference type="ARBA" id="ARBA00012513"/>
    </source>
</evidence>
<dbReference type="Gene3D" id="1.10.510.10">
    <property type="entry name" value="Transferase(Phosphotransferase) domain 1"/>
    <property type="match status" value="1"/>
</dbReference>
<dbReference type="PROSITE" id="PS50297">
    <property type="entry name" value="ANK_REP_REGION"/>
    <property type="match status" value="3"/>
</dbReference>
<comment type="similarity">
    <text evidence="1">Belongs to the protein kinase superfamily. NEK Ser/Thr protein kinase family. NIMA subfamily.</text>
</comment>
<dbReference type="GO" id="GO:0044732">
    <property type="term" value="C:mitotic spindle pole body"/>
    <property type="evidence" value="ECO:0007669"/>
    <property type="project" value="TreeGrafter"/>
</dbReference>
<feature type="repeat" description="ANK" evidence="7">
    <location>
        <begin position="659"/>
        <end position="691"/>
    </location>
</feature>
<dbReference type="PANTHER" id="PTHR43671">
    <property type="entry name" value="SERINE/THREONINE-PROTEIN KINASE NEK"/>
    <property type="match status" value="1"/>
</dbReference>
<sequence length="715" mass="79907">MVGSSSTSDGRTGSDSLNISVQSSLDSLEDMSKAVVFFRKDRSECHPHKFTSEYLSEDMLGRGTYGDVYKVRCLVCRRNYARKVIRFAHKTLQAVRDKHIKDTDLELRCYMTLDHPHILDYVHHELNDTKMLIYTEHCQFGDLSALLREIKEPCGTDFAWQILEGLASALARCHSGLKASRKDCLVHEYTEFEPEWHPILHRDIKPGNVLLAACQQQDLFGPSEAYSGEFVTKLGDFGTSFKLEKGGKSPSTQRVGTRDFWAPEIVEEQKLMGCRITKWSAKSDIWGVGAVLHCILAGFVPPADQPTSIPERINLIRPQVSPEPGPFLDLLLHVVSECLDPLEDGRYRPSALQLLAVAIKSDTSHNGLRRSESFWQVLLTTGAENAALVTTHFVTKHLPLLANAQTVFSPKEIALIMAVVYLYCPHLIMTAHSRLCQSFQEDPRGGTAYHALTYLEAQDGGEEAVRLQLERLRWPFTKEMLPMAVRRNKSGLLPSNLAAWGGNIALCTRLTEIEEQSRLLISPLKSQRTQLEVHATAEFDTMFEMLAYSVQQSFNIPREHASAVVIETAERRYSNIFRKLVTLSVDLNVRGDRGQMPLHIFAHHGDCSMITFLLAQGAAIDAKDKQGRTPLHWAAWAGQADAVGVLLSRKAHKDATDREGRTALYGAAGGCYVDVVRLLLSRGADRSLAGGTNKETPLERAKKKMNKELMELLSS</sequence>
<dbReference type="Proteomes" id="UP001358417">
    <property type="component" value="Unassembled WGS sequence"/>
</dbReference>
<dbReference type="GO" id="GO:0005524">
    <property type="term" value="F:ATP binding"/>
    <property type="evidence" value="ECO:0007669"/>
    <property type="project" value="UniProtKB-UniRule"/>
</dbReference>
<dbReference type="PANTHER" id="PTHR43671:SF13">
    <property type="entry name" value="SERINE_THREONINE-PROTEIN KINASE NEK2"/>
    <property type="match status" value="1"/>
</dbReference>
<dbReference type="Pfam" id="PF00069">
    <property type="entry name" value="Pkinase"/>
    <property type="match status" value="1"/>
</dbReference>
<dbReference type="SMART" id="SM00220">
    <property type="entry name" value="S_TKc"/>
    <property type="match status" value="1"/>
</dbReference>
<dbReference type="Gene3D" id="1.25.40.20">
    <property type="entry name" value="Ankyrin repeat-containing domain"/>
    <property type="match status" value="2"/>
</dbReference>
<evidence type="ECO:0000259" key="9">
    <source>
        <dbReference type="PROSITE" id="PS50011"/>
    </source>
</evidence>
<dbReference type="InterPro" id="IPR000719">
    <property type="entry name" value="Prot_kinase_dom"/>
</dbReference>
<dbReference type="InterPro" id="IPR011009">
    <property type="entry name" value="Kinase-like_dom_sf"/>
</dbReference>
<comment type="caution">
    <text evidence="10">The sequence shown here is derived from an EMBL/GenBank/DDBJ whole genome shotgun (WGS) entry which is preliminary data.</text>
</comment>
<dbReference type="SUPFAM" id="SSF56112">
    <property type="entry name" value="Protein kinase-like (PK-like)"/>
    <property type="match status" value="1"/>
</dbReference>
<keyword evidence="11" id="KW-1185">Reference proteome</keyword>
<dbReference type="GeneID" id="89968814"/>
<dbReference type="GO" id="GO:0007059">
    <property type="term" value="P:chromosome segregation"/>
    <property type="evidence" value="ECO:0007669"/>
    <property type="project" value="TreeGrafter"/>
</dbReference>
<name>A0AAV9NV11_9EURO</name>
<dbReference type="PROSITE" id="PS00107">
    <property type="entry name" value="PROTEIN_KINASE_ATP"/>
    <property type="match status" value="1"/>
</dbReference>
<evidence type="ECO:0000256" key="1">
    <source>
        <dbReference type="ARBA" id="ARBA00010886"/>
    </source>
</evidence>
<dbReference type="CDD" id="cd00180">
    <property type="entry name" value="PKc"/>
    <property type="match status" value="1"/>
</dbReference>
<keyword evidence="4 8" id="KW-0547">Nucleotide-binding</keyword>
<dbReference type="PROSITE" id="PS50011">
    <property type="entry name" value="PROTEIN_KINASE_DOM"/>
    <property type="match status" value="1"/>
</dbReference>
<evidence type="ECO:0000313" key="10">
    <source>
        <dbReference type="EMBL" id="KAK5064758.1"/>
    </source>
</evidence>
<keyword evidence="5" id="KW-0418">Kinase</keyword>
<dbReference type="PROSITE" id="PS00108">
    <property type="entry name" value="PROTEIN_KINASE_ST"/>
    <property type="match status" value="1"/>
</dbReference>
<dbReference type="InterPro" id="IPR008271">
    <property type="entry name" value="Ser/Thr_kinase_AS"/>
</dbReference>
<gene>
    <name evidence="10" type="ORF">LTR84_000592</name>
</gene>
<dbReference type="RefSeq" id="XP_064712082.1">
    <property type="nucleotide sequence ID" value="XM_064844222.1"/>
</dbReference>
<evidence type="ECO:0000256" key="4">
    <source>
        <dbReference type="ARBA" id="ARBA00022741"/>
    </source>
</evidence>
<dbReference type="GO" id="GO:0005737">
    <property type="term" value="C:cytoplasm"/>
    <property type="evidence" value="ECO:0007669"/>
    <property type="project" value="TreeGrafter"/>
</dbReference>
<dbReference type="GO" id="GO:0004674">
    <property type="term" value="F:protein serine/threonine kinase activity"/>
    <property type="evidence" value="ECO:0007669"/>
    <property type="project" value="UniProtKB-EC"/>
</dbReference>
<reference evidence="10 11" key="1">
    <citation type="submission" date="2023-08" db="EMBL/GenBank/DDBJ databases">
        <title>Black Yeasts Isolated from many extreme environments.</title>
        <authorList>
            <person name="Coleine C."/>
            <person name="Stajich J.E."/>
            <person name="Selbmann L."/>
        </authorList>
    </citation>
    <scope>NUCLEOTIDE SEQUENCE [LARGE SCALE GENOMIC DNA]</scope>
    <source>
        <strain evidence="10 11">CCFEE 5792</strain>
    </source>
</reference>
<dbReference type="EMBL" id="JAVRRD010000001">
    <property type="protein sequence ID" value="KAK5064758.1"/>
    <property type="molecule type" value="Genomic_DNA"/>
</dbReference>
<dbReference type="InterPro" id="IPR036770">
    <property type="entry name" value="Ankyrin_rpt-contain_sf"/>
</dbReference>
<feature type="binding site" evidence="8">
    <location>
        <position position="83"/>
    </location>
    <ligand>
        <name>ATP</name>
        <dbReference type="ChEBI" id="CHEBI:30616"/>
    </ligand>
</feature>
<dbReference type="InterPro" id="IPR002110">
    <property type="entry name" value="Ankyrin_rpt"/>
</dbReference>
<dbReference type="SMART" id="SM00248">
    <property type="entry name" value="ANK"/>
    <property type="match status" value="3"/>
</dbReference>
<dbReference type="Pfam" id="PF12796">
    <property type="entry name" value="Ank_2"/>
    <property type="match status" value="1"/>
</dbReference>
<evidence type="ECO:0000256" key="3">
    <source>
        <dbReference type="ARBA" id="ARBA00022679"/>
    </source>
</evidence>
<dbReference type="EC" id="2.7.11.1" evidence="2"/>
<evidence type="ECO:0000313" key="11">
    <source>
        <dbReference type="Proteomes" id="UP001358417"/>
    </source>
</evidence>
<dbReference type="InterPro" id="IPR017441">
    <property type="entry name" value="Protein_kinase_ATP_BS"/>
</dbReference>
<proteinExistence type="inferred from homology"/>
<keyword evidence="3" id="KW-0808">Transferase</keyword>
<dbReference type="PRINTS" id="PR01415">
    <property type="entry name" value="ANKYRIN"/>
</dbReference>
<evidence type="ECO:0000256" key="5">
    <source>
        <dbReference type="ARBA" id="ARBA00022777"/>
    </source>
</evidence>
<keyword evidence="7" id="KW-0040">ANK repeat</keyword>
<evidence type="ECO:0000256" key="8">
    <source>
        <dbReference type="PROSITE-ProRule" id="PRU10141"/>
    </source>
</evidence>
<organism evidence="10 11">
    <name type="scientific">Exophiala bonariae</name>
    <dbReference type="NCBI Taxonomy" id="1690606"/>
    <lineage>
        <taxon>Eukaryota</taxon>
        <taxon>Fungi</taxon>
        <taxon>Dikarya</taxon>
        <taxon>Ascomycota</taxon>
        <taxon>Pezizomycotina</taxon>
        <taxon>Eurotiomycetes</taxon>
        <taxon>Chaetothyriomycetidae</taxon>
        <taxon>Chaetothyriales</taxon>
        <taxon>Herpotrichiellaceae</taxon>
        <taxon>Exophiala</taxon>
    </lineage>
</organism>
<keyword evidence="6 8" id="KW-0067">ATP-binding</keyword>
<feature type="domain" description="Protein kinase" evidence="9">
    <location>
        <begin position="54"/>
        <end position="368"/>
    </location>
</feature>
<dbReference type="Pfam" id="PF00023">
    <property type="entry name" value="Ank"/>
    <property type="match status" value="1"/>
</dbReference>
<accession>A0AAV9NV11</accession>